<accession>A0A2V2BEV7</accession>
<proteinExistence type="predicted"/>
<dbReference type="SUPFAM" id="SSF55331">
    <property type="entry name" value="Tautomerase/MIF"/>
    <property type="match status" value="1"/>
</dbReference>
<dbReference type="AlphaFoldDB" id="A0A2V2BEV7"/>
<dbReference type="InterPro" id="IPR014347">
    <property type="entry name" value="Tautomerase/MIF_sf"/>
</dbReference>
<dbReference type="STRING" id="574096.HA38_03965"/>
<dbReference type="Proteomes" id="UP000245981">
    <property type="component" value="Unassembled WGS sequence"/>
</dbReference>
<protein>
    <submittedName>
        <fullName evidence="1">Tautomerase-like protein</fullName>
    </submittedName>
</protein>
<gene>
    <name evidence="1" type="ORF">C7431_107202</name>
</gene>
<dbReference type="PANTHER" id="PTHR38460">
    <property type="entry name" value="TAUTOMERASE YOLI-RELATED"/>
    <property type="match status" value="1"/>
</dbReference>
<dbReference type="Gene3D" id="3.30.429.10">
    <property type="entry name" value="Macrophage Migration Inhibitory Factor"/>
    <property type="match status" value="1"/>
</dbReference>
<sequence length="135" mass="15533">MPVTRIAISTPRFQQWREAVSDALQQSLEASFAVPRGDCFQFFDCYDERSRIFDRHYLCDGEAGRSDDFLMFTVTAGKARSTQQKQAFYRDLIGRLEQAIGINPRDVMVIIHFTQSEDWSFSHGKMFSLTAIPHA</sequence>
<dbReference type="InterPro" id="IPR037479">
    <property type="entry name" value="Tauto_MSAD"/>
</dbReference>
<organism evidence="1 2">
    <name type="scientific">Pantoea allii</name>
    <dbReference type="NCBI Taxonomy" id="574096"/>
    <lineage>
        <taxon>Bacteria</taxon>
        <taxon>Pseudomonadati</taxon>
        <taxon>Pseudomonadota</taxon>
        <taxon>Gammaproteobacteria</taxon>
        <taxon>Enterobacterales</taxon>
        <taxon>Erwiniaceae</taxon>
        <taxon>Pantoea</taxon>
    </lineage>
</organism>
<name>A0A2V2BEV7_9GAMM</name>
<dbReference type="PANTHER" id="PTHR38460:SF1">
    <property type="entry name" value="TAUTOMERASE YOLI-RELATED"/>
    <property type="match status" value="1"/>
</dbReference>
<comment type="caution">
    <text evidence="1">The sequence shown here is derived from an EMBL/GenBank/DDBJ whole genome shotgun (WGS) entry which is preliminary data.</text>
</comment>
<dbReference type="OrthoDB" id="9804765at2"/>
<evidence type="ECO:0000313" key="1">
    <source>
        <dbReference type="EMBL" id="PWK95801.1"/>
    </source>
</evidence>
<dbReference type="EMBL" id="QGHF01000007">
    <property type="protein sequence ID" value="PWK95801.1"/>
    <property type="molecule type" value="Genomic_DNA"/>
</dbReference>
<dbReference type="RefSeq" id="WP_109717762.1">
    <property type="nucleotide sequence ID" value="NZ_CP193909.1"/>
</dbReference>
<dbReference type="Pfam" id="PF14552">
    <property type="entry name" value="Tautomerase_2"/>
    <property type="match status" value="1"/>
</dbReference>
<evidence type="ECO:0000313" key="2">
    <source>
        <dbReference type="Proteomes" id="UP000245981"/>
    </source>
</evidence>
<reference evidence="1 2" key="1">
    <citation type="submission" date="2018-05" db="EMBL/GenBank/DDBJ databases">
        <title>Genomic Encyclopedia of Type Strains, Phase IV (KMG-V): Genome sequencing to study the core and pangenomes of soil and plant-associated prokaryotes.</title>
        <authorList>
            <person name="Whitman W."/>
        </authorList>
    </citation>
    <scope>NUCLEOTIDE SEQUENCE [LARGE SCALE GENOMIC DNA]</scope>
    <source>
        <strain evidence="1 2">PNA 200-10</strain>
    </source>
</reference>